<accession>A0A1W1BQI3</accession>
<feature type="coiled-coil region" evidence="1">
    <location>
        <begin position="167"/>
        <end position="194"/>
    </location>
</feature>
<reference evidence="2" key="1">
    <citation type="submission" date="2016-10" db="EMBL/GenBank/DDBJ databases">
        <authorList>
            <person name="de Groot N.N."/>
        </authorList>
    </citation>
    <scope>NUCLEOTIDE SEQUENCE</scope>
</reference>
<protein>
    <submittedName>
        <fullName evidence="2">Outer membrane efflux protein</fullName>
    </submittedName>
</protein>
<dbReference type="AlphaFoldDB" id="A0A1W1BQI3"/>
<sequence>MLKQIVIVSLLSLVAHADMLGYFQEANRHLQYDKTYSLYKQSNQLSQNGIEKSQYANFSVDVGYARTRAKLLDHGFNTTDFSLNDTLDVFGKNSYKIEMLQLDLKSKKASLSLQKEQLFVSLVTMIEMYHRTVEQHALYQTLFNRQNKIYKKLRTLEKNGDISNLDVLRFNNTLSRLQAQIVSLENQAIKMKKQLKLYVPNQPIPSLHHVKLRGSKKAFLAHNPQYEINSYDAHKKNVQAKGMQKSYIPTVTTGVAYQQLDDPTSYGDNYSFNIGLHMPLNQGEFKEAEALKVAALSSQSRSIEMKLQRENEYISRHQAYLNAKKEMAVLKHSLQSYKKSEKSIKEAYLKQYVDFNTYLQVLTESLAIKEQIIALRYQRDLEATIINAIGSGKIYE</sequence>
<evidence type="ECO:0000313" key="2">
    <source>
        <dbReference type="EMBL" id="SFV55741.1"/>
    </source>
</evidence>
<name>A0A1W1BQI3_9ZZZZ</name>
<dbReference type="SUPFAM" id="SSF56954">
    <property type="entry name" value="Outer membrane efflux proteins (OEP)"/>
    <property type="match status" value="1"/>
</dbReference>
<evidence type="ECO:0000256" key="1">
    <source>
        <dbReference type="SAM" id="Coils"/>
    </source>
</evidence>
<keyword evidence="1" id="KW-0175">Coiled coil</keyword>
<dbReference type="Gene3D" id="1.20.1600.10">
    <property type="entry name" value="Outer membrane efflux proteins (OEP)"/>
    <property type="match status" value="1"/>
</dbReference>
<organism evidence="2">
    <name type="scientific">hydrothermal vent metagenome</name>
    <dbReference type="NCBI Taxonomy" id="652676"/>
    <lineage>
        <taxon>unclassified sequences</taxon>
        <taxon>metagenomes</taxon>
        <taxon>ecological metagenomes</taxon>
    </lineage>
</organism>
<gene>
    <name evidence="2" type="ORF">MNB_SV-8-1173</name>
</gene>
<proteinExistence type="predicted"/>
<dbReference type="GO" id="GO:0015562">
    <property type="term" value="F:efflux transmembrane transporter activity"/>
    <property type="evidence" value="ECO:0007669"/>
    <property type="project" value="InterPro"/>
</dbReference>
<dbReference type="EMBL" id="FPHD01000031">
    <property type="protein sequence ID" value="SFV55741.1"/>
    <property type="molecule type" value="Genomic_DNA"/>
</dbReference>